<evidence type="ECO:0000256" key="5">
    <source>
        <dbReference type="SAM" id="MobiDB-lite"/>
    </source>
</evidence>
<dbReference type="PANTHER" id="PTHR22911:SF6">
    <property type="entry name" value="SOLUTE CARRIER FAMILY 35 MEMBER G1"/>
    <property type="match status" value="1"/>
</dbReference>
<evidence type="ECO:0000256" key="4">
    <source>
        <dbReference type="ARBA" id="ARBA00023136"/>
    </source>
</evidence>
<keyword evidence="8" id="KW-1185">Reference proteome</keyword>
<evidence type="ECO:0000256" key="1">
    <source>
        <dbReference type="ARBA" id="ARBA00004141"/>
    </source>
</evidence>
<feature type="transmembrane region" description="Helical" evidence="6">
    <location>
        <begin position="232"/>
        <end position="253"/>
    </location>
</feature>
<comment type="subcellular location">
    <subcellularLocation>
        <location evidence="1">Membrane</location>
        <topology evidence="1">Multi-pass membrane protein</topology>
    </subcellularLocation>
</comment>
<evidence type="ECO:0008006" key="9">
    <source>
        <dbReference type="Google" id="ProtNLM"/>
    </source>
</evidence>
<evidence type="ECO:0000256" key="2">
    <source>
        <dbReference type="ARBA" id="ARBA00022692"/>
    </source>
</evidence>
<proteinExistence type="predicted"/>
<feature type="region of interest" description="Disordered" evidence="5">
    <location>
        <begin position="1"/>
        <end position="21"/>
    </location>
</feature>
<feature type="transmembrane region" description="Helical" evidence="6">
    <location>
        <begin position="200"/>
        <end position="217"/>
    </location>
</feature>
<keyword evidence="4 6" id="KW-0472">Membrane</keyword>
<keyword evidence="2 6" id="KW-0812">Transmembrane</keyword>
<accession>A0A7J7H9P6</accession>
<keyword evidence="3 6" id="KW-1133">Transmembrane helix</keyword>
<name>A0A7J7H9P6_CAMSI</name>
<comment type="caution">
    <text evidence="7">The sequence shown here is derived from an EMBL/GenBank/DDBJ whole genome shotgun (WGS) entry which is preliminary data.</text>
</comment>
<feature type="transmembrane region" description="Helical" evidence="6">
    <location>
        <begin position="292"/>
        <end position="310"/>
    </location>
</feature>
<sequence>MSSSESINGGGGGEDPELGDAHVVELVASSTPDSSSDLISEEQIIPLLAPTEKPKINIFSVSYPRRKTNREQVIRSSEIETSPFTQFFMWAWSGSRYSGLLCMALSSTIYCIMEMYSHLDFIIYVAEEEWTTDVWDNKCQESFGFKSSHRIPLIVEFCLLHSKVTTLSGYHIELYNSNYGIPCSKSYLAGKVENRRNRSFFGVLFIFRPMLTTQGWLAKAAETSDSYVHGSYHIYAVLVGLFSSITGGISYCLTRAGAKASDQPVVTVFSFGVLASPASIICTFAFEDFVLPSLYSFFLMIALGILAFFAEARGLQLEKTSKVSNIQYIEAALTQLWGMGSSRIFPSFGRLVGCLLILISACCTMYIGPDKDFE</sequence>
<evidence type="ECO:0000256" key="3">
    <source>
        <dbReference type="ARBA" id="ARBA00022989"/>
    </source>
</evidence>
<evidence type="ECO:0000313" key="7">
    <source>
        <dbReference type="EMBL" id="KAF5948486.1"/>
    </source>
</evidence>
<evidence type="ECO:0000256" key="6">
    <source>
        <dbReference type="SAM" id="Phobius"/>
    </source>
</evidence>
<gene>
    <name evidence="7" type="ORF">HYC85_014443</name>
</gene>
<dbReference type="PANTHER" id="PTHR22911">
    <property type="entry name" value="ACYL-MALONYL CONDENSING ENZYME-RELATED"/>
    <property type="match status" value="1"/>
</dbReference>
<protein>
    <recommendedName>
        <fullName evidence="9">EamA domain-containing protein</fullName>
    </recommendedName>
</protein>
<dbReference type="Proteomes" id="UP000593564">
    <property type="component" value="Unassembled WGS sequence"/>
</dbReference>
<reference evidence="7 8" key="2">
    <citation type="submission" date="2020-07" db="EMBL/GenBank/DDBJ databases">
        <title>Genome assembly of wild tea tree DASZ reveals pedigree and selection history of tea varieties.</title>
        <authorList>
            <person name="Zhang W."/>
        </authorList>
    </citation>
    <scope>NUCLEOTIDE SEQUENCE [LARGE SCALE GENOMIC DNA]</scope>
    <source>
        <strain evidence="8">cv. G240</strain>
        <tissue evidence="7">Leaf</tissue>
    </source>
</reference>
<dbReference type="AlphaFoldDB" id="A0A7J7H9P6"/>
<evidence type="ECO:0000313" key="8">
    <source>
        <dbReference type="Proteomes" id="UP000593564"/>
    </source>
</evidence>
<dbReference type="GO" id="GO:0016020">
    <property type="term" value="C:membrane"/>
    <property type="evidence" value="ECO:0007669"/>
    <property type="project" value="UniProtKB-SubCell"/>
</dbReference>
<feature type="transmembrane region" description="Helical" evidence="6">
    <location>
        <begin position="348"/>
        <end position="368"/>
    </location>
</feature>
<dbReference type="EMBL" id="JACBKZ010000006">
    <property type="protein sequence ID" value="KAF5948486.1"/>
    <property type="molecule type" value="Genomic_DNA"/>
</dbReference>
<organism evidence="7 8">
    <name type="scientific">Camellia sinensis</name>
    <name type="common">Tea plant</name>
    <name type="synonym">Thea sinensis</name>
    <dbReference type="NCBI Taxonomy" id="4442"/>
    <lineage>
        <taxon>Eukaryota</taxon>
        <taxon>Viridiplantae</taxon>
        <taxon>Streptophyta</taxon>
        <taxon>Embryophyta</taxon>
        <taxon>Tracheophyta</taxon>
        <taxon>Spermatophyta</taxon>
        <taxon>Magnoliopsida</taxon>
        <taxon>eudicotyledons</taxon>
        <taxon>Gunneridae</taxon>
        <taxon>Pentapetalae</taxon>
        <taxon>asterids</taxon>
        <taxon>Ericales</taxon>
        <taxon>Theaceae</taxon>
        <taxon>Camellia</taxon>
    </lineage>
</organism>
<reference evidence="8" key="1">
    <citation type="journal article" date="2020" name="Nat. Commun.">
        <title>Genome assembly of wild tea tree DASZ reveals pedigree and selection history of tea varieties.</title>
        <authorList>
            <person name="Zhang W."/>
            <person name="Zhang Y."/>
            <person name="Qiu H."/>
            <person name="Guo Y."/>
            <person name="Wan H."/>
            <person name="Zhang X."/>
            <person name="Scossa F."/>
            <person name="Alseekh S."/>
            <person name="Zhang Q."/>
            <person name="Wang P."/>
            <person name="Xu L."/>
            <person name="Schmidt M.H."/>
            <person name="Jia X."/>
            <person name="Li D."/>
            <person name="Zhu A."/>
            <person name="Guo F."/>
            <person name="Chen W."/>
            <person name="Ni D."/>
            <person name="Usadel B."/>
            <person name="Fernie A.R."/>
            <person name="Wen W."/>
        </authorList>
    </citation>
    <scope>NUCLEOTIDE SEQUENCE [LARGE SCALE GENOMIC DNA]</scope>
    <source>
        <strain evidence="8">cv. G240</strain>
    </source>
</reference>
<feature type="transmembrane region" description="Helical" evidence="6">
    <location>
        <begin position="265"/>
        <end position="286"/>
    </location>
</feature>